<evidence type="ECO:0000256" key="1">
    <source>
        <dbReference type="SAM" id="SignalP"/>
    </source>
</evidence>
<evidence type="ECO:0000313" key="3">
    <source>
        <dbReference type="Proteomes" id="UP000054549"/>
    </source>
</evidence>
<dbReference type="EMBL" id="KN818252">
    <property type="protein sequence ID" value="KIL64173.1"/>
    <property type="molecule type" value="Genomic_DNA"/>
</dbReference>
<feature type="chain" id="PRO_5002170606" evidence="1">
    <location>
        <begin position="22"/>
        <end position="56"/>
    </location>
</feature>
<keyword evidence="1" id="KW-0732">Signal</keyword>
<sequence>MHMPWFGRVFILLFSFDFEDTFWRIALGVMTGGTNGANVAHSVLNGKGKENGSMFP</sequence>
<organism evidence="2 3">
    <name type="scientific">Amanita muscaria (strain Koide BX008)</name>
    <dbReference type="NCBI Taxonomy" id="946122"/>
    <lineage>
        <taxon>Eukaryota</taxon>
        <taxon>Fungi</taxon>
        <taxon>Dikarya</taxon>
        <taxon>Basidiomycota</taxon>
        <taxon>Agaricomycotina</taxon>
        <taxon>Agaricomycetes</taxon>
        <taxon>Agaricomycetidae</taxon>
        <taxon>Agaricales</taxon>
        <taxon>Pluteineae</taxon>
        <taxon>Amanitaceae</taxon>
        <taxon>Amanita</taxon>
    </lineage>
</organism>
<accession>A0A0C2X621</accession>
<dbReference type="HOGENOM" id="CLU_3013710_0_0_1"/>
<reference evidence="2 3" key="1">
    <citation type="submission" date="2014-04" db="EMBL/GenBank/DDBJ databases">
        <title>Evolutionary Origins and Diversification of the Mycorrhizal Mutualists.</title>
        <authorList>
            <consortium name="DOE Joint Genome Institute"/>
            <consortium name="Mycorrhizal Genomics Consortium"/>
            <person name="Kohler A."/>
            <person name="Kuo A."/>
            <person name="Nagy L.G."/>
            <person name="Floudas D."/>
            <person name="Copeland A."/>
            <person name="Barry K.W."/>
            <person name="Cichocki N."/>
            <person name="Veneault-Fourrey C."/>
            <person name="LaButti K."/>
            <person name="Lindquist E.A."/>
            <person name="Lipzen A."/>
            <person name="Lundell T."/>
            <person name="Morin E."/>
            <person name="Murat C."/>
            <person name="Riley R."/>
            <person name="Ohm R."/>
            <person name="Sun H."/>
            <person name="Tunlid A."/>
            <person name="Henrissat B."/>
            <person name="Grigoriev I.V."/>
            <person name="Hibbett D.S."/>
            <person name="Martin F."/>
        </authorList>
    </citation>
    <scope>NUCLEOTIDE SEQUENCE [LARGE SCALE GENOMIC DNA]</scope>
    <source>
        <strain evidence="2 3">Koide BX008</strain>
    </source>
</reference>
<proteinExistence type="predicted"/>
<dbReference type="AlphaFoldDB" id="A0A0C2X621"/>
<gene>
    <name evidence="2" type="ORF">M378DRAFT_163661</name>
</gene>
<dbReference type="Proteomes" id="UP000054549">
    <property type="component" value="Unassembled WGS sequence"/>
</dbReference>
<dbReference type="InParanoid" id="A0A0C2X621"/>
<protein>
    <submittedName>
        <fullName evidence="2">Uncharacterized protein</fullName>
    </submittedName>
</protein>
<name>A0A0C2X621_AMAMK</name>
<keyword evidence="3" id="KW-1185">Reference proteome</keyword>
<evidence type="ECO:0000313" key="2">
    <source>
        <dbReference type="EMBL" id="KIL64173.1"/>
    </source>
</evidence>
<feature type="signal peptide" evidence="1">
    <location>
        <begin position="1"/>
        <end position="21"/>
    </location>
</feature>